<gene>
    <name evidence="13" type="ORF">GCM10010960_04440</name>
</gene>
<evidence type="ECO:0000256" key="3">
    <source>
        <dbReference type="ARBA" id="ARBA00022475"/>
    </source>
</evidence>
<keyword evidence="6 11" id="KW-0812">Transmembrane</keyword>
<dbReference type="InterPro" id="IPR045584">
    <property type="entry name" value="Pilin-like"/>
</dbReference>
<evidence type="ECO:0000256" key="10">
    <source>
        <dbReference type="ARBA" id="ARBA00030775"/>
    </source>
</evidence>
<dbReference type="Gene3D" id="3.30.700.10">
    <property type="entry name" value="Glycoprotein, Type 4 Pilin"/>
    <property type="match status" value="1"/>
</dbReference>
<dbReference type="GO" id="GO:0015628">
    <property type="term" value="P:protein secretion by the type II secretion system"/>
    <property type="evidence" value="ECO:0007669"/>
    <property type="project" value="InterPro"/>
</dbReference>
<feature type="domain" description="General secretion pathway GspH" evidence="12">
    <location>
        <begin position="48"/>
        <end position="165"/>
    </location>
</feature>
<dbReference type="InterPro" id="IPR022346">
    <property type="entry name" value="T2SS_GspH"/>
</dbReference>
<evidence type="ECO:0000313" key="14">
    <source>
        <dbReference type="Proteomes" id="UP000632858"/>
    </source>
</evidence>
<evidence type="ECO:0000256" key="1">
    <source>
        <dbReference type="ARBA" id="ARBA00004377"/>
    </source>
</evidence>
<evidence type="ECO:0000256" key="9">
    <source>
        <dbReference type="ARBA" id="ARBA00025772"/>
    </source>
</evidence>
<evidence type="ECO:0000256" key="8">
    <source>
        <dbReference type="ARBA" id="ARBA00023136"/>
    </source>
</evidence>
<evidence type="ECO:0000256" key="4">
    <source>
        <dbReference type="ARBA" id="ARBA00022481"/>
    </source>
</evidence>
<name>A0A917FK06_9GAMM</name>
<evidence type="ECO:0000256" key="7">
    <source>
        <dbReference type="ARBA" id="ARBA00022989"/>
    </source>
</evidence>
<evidence type="ECO:0000256" key="5">
    <source>
        <dbReference type="ARBA" id="ARBA00022519"/>
    </source>
</evidence>
<dbReference type="Proteomes" id="UP000632858">
    <property type="component" value="Unassembled WGS sequence"/>
</dbReference>
<keyword evidence="8 11" id="KW-0472">Membrane</keyword>
<evidence type="ECO:0000256" key="6">
    <source>
        <dbReference type="ARBA" id="ARBA00022692"/>
    </source>
</evidence>
<dbReference type="Pfam" id="PF07963">
    <property type="entry name" value="N_methyl"/>
    <property type="match status" value="1"/>
</dbReference>
<evidence type="ECO:0000256" key="2">
    <source>
        <dbReference type="ARBA" id="ARBA00021549"/>
    </source>
</evidence>
<organism evidence="13 14">
    <name type="scientific">Arenimonas maotaiensis</name>
    <dbReference type="NCBI Taxonomy" id="1446479"/>
    <lineage>
        <taxon>Bacteria</taxon>
        <taxon>Pseudomonadati</taxon>
        <taxon>Pseudomonadota</taxon>
        <taxon>Gammaproteobacteria</taxon>
        <taxon>Lysobacterales</taxon>
        <taxon>Lysobacteraceae</taxon>
        <taxon>Arenimonas</taxon>
    </lineage>
</organism>
<evidence type="ECO:0000256" key="11">
    <source>
        <dbReference type="SAM" id="Phobius"/>
    </source>
</evidence>
<comment type="subcellular location">
    <subcellularLocation>
        <location evidence="1">Cell inner membrane</location>
        <topology evidence="1">Single-pass membrane protein</topology>
    </subcellularLocation>
</comment>
<dbReference type="AlphaFoldDB" id="A0A917FK06"/>
<reference evidence="13" key="2">
    <citation type="submission" date="2020-09" db="EMBL/GenBank/DDBJ databases">
        <authorList>
            <person name="Sun Q."/>
            <person name="Zhou Y."/>
        </authorList>
    </citation>
    <scope>NUCLEOTIDE SEQUENCE</scope>
    <source>
        <strain evidence="13">CGMCC 1.12726</strain>
    </source>
</reference>
<dbReference type="InterPro" id="IPR012902">
    <property type="entry name" value="N_methyl_site"/>
</dbReference>
<dbReference type="Pfam" id="PF12019">
    <property type="entry name" value="GspH"/>
    <property type="match status" value="1"/>
</dbReference>
<reference evidence="13" key="1">
    <citation type="journal article" date="2014" name="Int. J. Syst. Evol. Microbiol.">
        <title>Complete genome sequence of Corynebacterium casei LMG S-19264T (=DSM 44701T), isolated from a smear-ripened cheese.</title>
        <authorList>
            <consortium name="US DOE Joint Genome Institute (JGI-PGF)"/>
            <person name="Walter F."/>
            <person name="Albersmeier A."/>
            <person name="Kalinowski J."/>
            <person name="Ruckert C."/>
        </authorList>
    </citation>
    <scope>NUCLEOTIDE SEQUENCE</scope>
    <source>
        <strain evidence="13">CGMCC 1.12726</strain>
    </source>
</reference>
<dbReference type="GO" id="GO:0015627">
    <property type="term" value="C:type II protein secretion system complex"/>
    <property type="evidence" value="ECO:0007669"/>
    <property type="project" value="InterPro"/>
</dbReference>
<evidence type="ECO:0000259" key="12">
    <source>
        <dbReference type="Pfam" id="PF12019"/>
    </source>
</evidence>
<accession>A0A917FK06</accession>
<feature type="transmembrane region" description="Helical" evidence="11">
    <location>
        <begin position="12"/>
        <end position="34"/>
    </location>
</feature>
<protein>
    <recommendedName>
        <fullName evidence="2">Type II secretion system protein H</fullName>
    </recommendedName>
    <alternativeName>
        <fullName evidence="10">General secretion pathway protein H</fullName>
    </alternativeName>
</protein>
<keyword evidence="5" id="KW-0997">Cell inner membrane</keyword>
<dbReference type="NCBIfam" id="TIGR02532">
    <property type="entry name" value="IV_pilin_GFxxxE"/>
    <property type="match status" value="1"/>
</dbReference>
<proteinExistence type="inferred from homology"/>
<keyword evidence="3" id="KW-1003">Cell membrane</keyword>
<comment type="similarity">
    <text evidence="9">Belongs to the GSP H family.</text>
</comment>
<dbReference type="GO" id="GO:0005886">
    <property type="term" value="C:plasma membrane"/>
    <property type="evidence" value="ECO:0007669"/>
    <property type="project" value="UniProtKB-SubCell"/>
</dbReference>
<keyword evidence="7 11" id="KW-1133">Transmembrane helix</keyword>
<comment type="caution">
    <text evidence="13">The sequence shown here is derived from an EMBL/GenBank/DDBJ whole genome shotgun (WGS) entry which is preliminary data.</text>
</comment>
<dbReference type="PROSITE" id="PS00409">
    <property type="entry name" value="PROKAR_NTER_METHYL"/>
    <property type="match status" value="1"/>
</dbReference>
<dbReference type="EMBL" id="BMFO01000001">
    <property type="protein sequence ID" value="GGF85543.1"/>
    <property type="molecule type" value="Genomic_DNA"/>
</dbReference>
<dbReference type="SUPFAM" id="SSF54523">
    <property type="entry name" value="Pili subunits"/>
    <property type="match status" value="1"/>
</dbReference>
<keyword evidence="4" id="KW-0488">Methylation</keyword>
<sequence length="190" mass="20847">MHEFRSRMRGFSLIELMVAVAVLAIGLMVAIPSFNETRQRSALRGASDQVVSFWANARFEALKRNQPVKVGLVRDGDQFCLGAAIADDTGDTDACDCFTADACDVATYPADQAEWRRVRAPDGIGNNGDDFIVIDPKRGAVNDDGFWELRAPADGPDYRLDVRVNVFGRAVTCEPSDAGSKIPQFTNRRC</sequence>
<evidence type="ECO:0000313" key="13">
    <source>
        <dbReference type="EMBL" id="GGF85543.1"/>
    </source>
</evidence>
<keyword evidence="14" id="KW-1185">Reference proteome</keyword>